<name>A0AAW1NST5_9CHLO</name>
<evidence type="ECO:0000259" key="2">
    <source>
        <dbReference type="PROSITE" id="PS50897"/>
    </source>
</evidence>
<feature type="domain" description="B30.2/SPRY" evidence="1">
    <location>
        <begin position="1"/>
        <end position="177"/>
    </location>
</feature>
<proteinExistence type="predicted"/>
<dbReference type="PROSITE" id="PS50188">
    <property type="entry name" value="B302_SPRY"/>
    <property type="match status" value="1"/>
</dbReference>
<dbReference type="InterPro" id="IPR043136">
    <property type="entry name" value="B30.2/SPRY_sf"/>
</dbReference>
<dbReference type="InterPro" id="IPR003877">
    <property type="entry name" value="SPRY_dom"/>
</dbReference>
<dbReference type="InterPro" id="IPR050618">
    <property type="entry name" value="Ubq-SigPath_Reg"/>
</dbReference>
<dbReference type="Pfam" id="PF10607">
    <property type="entry name" value="CTLH"/>
    <property type="match status" value="1"/>
</dbReference>
<evidence type="ECO:0000313" key="3">
    <source>
        <dbReference type="EMBL" id="KAK9797770.1"/>
    </source>
</evidence>
<dbReference type="SMART" id="SM00668">
    <property type="entry name" value="CTLH"/>
    <property type="match status" value="1"/>
</dbReference>
<dbReference type="PROSITE" id="PS50897">
    <property type="entry name" value="CTLH"/>
    <property type="match status" value="1"/>
</dbReference>
<dbReference type="InterPro" id="IPR013320">
    <property type="entry name" value="ConA-like_dom_sf"/>
</dbReference>
<reference evidence="3 4" key="1">
    <citation type="journal article" date="2024" name="Nat. Commun.">
        <title>Phylogenomics reveals the evolutionary origins of lichenization in chlorophyte algae.</title>
        <authorList>
            <person name="Puginier C."/>
            <person name="Libourel C."/>
            <person name="Otte J."/>
            <person name="Skaloud P."/>
            <person name="Haon M."/>
            <person name="Grisel S."/>
            <person name="Petersen M."/>
            <person name="Berrin J.G."/>
            <person name="Delaux P.M."/>
            <person name="Dal Grande F."/>
            <person name="Keller J."/>
        </authorList>
    </citation>
    <scope>NUCLEOTIDE SEQUENCE [LARGE SCALE GENOMIC DNA]</scope>
    <source>
        <strain evidence="3 4">SAG 2036</strain>
    </source>
</reference>
<gene>
    <name evidence="3" type="ORF">WJX73_010039</name>
</gene>
<feature type="domain" description="CTLH" evidence="2">
    <location>
        <begin position="251"/>
        <end position="308"/>
    </location>
</feature>
<organism evidence="3 4">
    <name type="scientific">Symbiochloris irregularis</name>
    <dbReference type="NCBI Taxonomy" id="706552"/>
    <lineage>
        <taxon>Eukaryota</taxon>
        <taxon>Viridiplantae</taxon>
        <taxon>Chlorophyta</taxon>
        <taxon>core chlorophytes</taxon>
        <taxon>Trebouxiophyceae</taxon>
        <taxon>Trebouxiales</taxon>
        <taxon>Trebouxiaceae</taxon>
        <taxon>Symbiochloris</taxon>
    </lineage>
</organism>
<dbReference type="SMART" id="SM00449">
    <property type="entry name" value="SPRY"/>
    <property type="match status" value="1"/>
</dbReference>
<evidence type="ECO:0008006" key="5">
    <source>
        <dbReference type="Google" id="ProtNLM"/>
    </source>
</evidence>
<dbReference type="Proteomes" id="UP001465755">
    <property type="component" value="Unassembled WGS sequence"/>
</dbReference>
<dbReference type="EMBL" id="JALJOQ010000105">
    <property type="protein sequence ID" value="KAK9797770.1"/>
    <property type="molecule type" value="Genomic_DNA"/>
</dbReference>
<dbReference type="Gene3D" id="2.60.120.920">
    <property type="match status" value="1"/>
</dbReference>
<dbReference type="SMART" id="SM00757">
    <property type="entry name" value="CRA"/>
    <property type="match status" value="1"/>
</dbReference>
<protein>
    <recommendedName>
        <fullName evidence="5">Ran-binding protein 10</fullName>
    </recommendedName>
</protein>
<evidence type="ECO:0000313" key="4">
    <source>
        <dbReference type="Proteomes" id="UP001465755"/>
    </source>
</evidence>
<dbReference type="InterPro" id="IPR006595">
    <property type="entry name" value="CTLH_C"/>
</dbReference>
<dbReference type="InterPro" id="IPR001870">
    <property type="entry name" value="B30.2/SPRY"/>
</dbReference>
<dbReference type="CDD" id="cd12909">
    <property type="entry name" value="SPRY_RanBP9_10"/>
    <property type="match status" value="1"/>
</dbReference>
<comment type="caution">
    <text evidence="3">The sequence shown here is derived from an EMBL/GenBank/DDBJ whole genome shotgun (WGS) entry which is preliminary data.</text>
</comment>
<dbReference type="Pfam" id="PF00622">
    <property type="entry name" value="SPRY"/>
    <property type="match status" value="1"/>
</dbReference>
<sequence length="415" mass="44711">MFPRVSTRSWHWQPSASNDNSRFLRISGLSVKYVGPGDTDADAACVRTTDPAESGLFYFEVDVVNKGRDGFIGIGFVSHDFDKGRLPGWEPHTFGYHGDDGKAFHNSSSGIPYGPKFGTGDRLGVMFNRAERTIAYTKNGIYLGIAFRNVQDDVLYPAVGLRTPDEEVLANFGAVPFKADVSAMKAEAAYVIEQQIRSMPLPVDKTGGSTATLGHIIFSHLAQHGHWGSAAAVARDMLGETVAVPPSTVQDFEARLRVRGAIVGGDMDGALAAAEAFQPGALAACPHLLQRVKCQKFVELVRVRDDQAALAYGKAELGSAADLGPEQAELLSDILTLLCYEDPANSPQGTLLQPAARAALADDVDAALLKARQLPQHSPLERLYCILKAMQSELEREQHPAASLVDLDRLLGLPS</sequence>
<accession>A0AAW1NST5</accession>
<dbReference type="InterPro" id="IPR024964">
    <property type="entry name" value="CTLH/CRA"/>
</dbReference>
<dbReference type="SUPFAM" id="SSF49899">
    <property type="entry name" value="Concanavalin A-like lectins/glucanases"/>
    <property type="match status" value="1"/>
</dbReference>
<evidence type="ECO:0000259" key="1">
    <source>
        <dbReference type="PROSITE" id="PS50188"/>
    </source>
</evidence>
<keyword evidence="4" id="KW-1185">Reference proteome</keyword>
<dbReference type="InterPro" id="IPR013144">
    <property type="entry name" value="CRA_dom"/>
</dbReference>
<dbReference type="InterPro" id="IPR035782">
    <property type="entry name" value="SPRY_RanBP9/10"/>
</dbReference>
<dbReference type="AlphaFoldDB" id="A0AAW1NST5"/>
<dbReference type="PANTHER" id="PTHR12864">
    <property type="entry name" value="RAN BINDING PROTEIN 9-RELATED"/>
    <property type="match status" value="1"/>
</dbReference>